<keyword evidence="15" id="KW-1185">Reference proteome</keyword>
<evidence type="ECO:0000256" key="10">
    <source>
        <dbReference type="ARBA" id="ARBA00023049"/>
    </source>
</evidence>
<comment type="cofactor">
    <cofactor evidence="12">
        <name>Zn(2+)</name>
        <dbReference type="ChEBI" id="CHEBI:29105"/>
    </cofactor>
    <text evidence="12">Binds 1 zinc ion per subunit.</text>
</comment>
<evidence type="ECO:0000313" key="15">
    <source>
        <dbReference type="Proteomes" id="UP000265768"/>
    </source>
</evidence>
<dbReference type="Proteomes" id="UP000265768">
    <property type="component" value="Unassembled WGS sequence"/>
</dbReference>
<dbReference type="EC" id="3.4.24.-" evidence="12"/>
<evidence type="ECO:0000256" key="1">
    <source>
        <dbReference type="ARBA" id="ARBA00004651"/>
    </source>
</evidence>
<evidence type="ECO:0000256" key="8">
    <source>
        <dbReference type="ARBA" id="ARBA00022833"/>
    </source>
</evidence>
<dbReference type="NCBIfam" id="NF002839">
    <property type="entry name" value="PRK03072.1"/>
    <property type="match status" value="1"/>
</dbReference>
<proteinExistence type="inferred from homology"/>
<dbReference type="Gene3D" id="3.30.2010.10">
    <property type="entry name" value="Metalloproteases ('zincins'), catalytic domain"/>
    <property type="match status" value="1"/>
</dbReference>
<feature type="transmembrane region" description="Helical" evidence="12">
    <location>
        <begin position="142"/>
        <end position="165"/>
    </location>
</feature>
<evidence type="ECO:0000256" key="11">
    <source>
        <dbReference type="ARBA" id="ARBA00023136"/>
    </source>
</evidence>
<dbReference type="CDD" id="cd07336">
    <property type="entry name" value="M48B_HtpX_like"/>
    <property type="match status" value="1"/>
</dbReference>
<dbReference type="InterPro" id="IPR050083">
    <property type="entry name" value="HtpX_protease"/>
</dbReference>
<dbReference type="GO" id="GO:0008270">
    <property type="term" value="F:zinc ion binding"/>
    <property type="evidence" value="ECO:0007669"/>
    <property type="project" value="UniProtKB-UniRule"/>
</dbReference>
<dbReference type="GO" id="GO:0006508">
    <property type="term" value="P:proteolysis"/>
    <property type="evidence" value="ECO:0007669"/>
    <property type="project" value="UniProtKB-KW"/>
</dbReference>
<evidence type="ECO:0000256" key="4">
    <source>
        <dbReference type="ARBA" id="ARBA00022670"/>
    </source>
</evidence>
<comment type="subcellular location">
    <subcellularLocation>
        <location evidence="1 12">Cell membrane</location>
        <topology evidence="1 12">Multi-pass membrane protein</topology>
    </subcellularLocation>
</comment>
<keyword evidence="4 12" id="KW-0645">Protease</keyword>
<feature type="transmembrane region" description="Helical" evidence="12">
    <location>
        <begin position="33"/>
        <end position="50"/>
    </location>
</feature>
<dbReference type="EMBL" id="QZEY01000003">
    <property type="protein sequence ID" value="RJL33063.1"/>
    <property type="molecule type" value="Genomic_DNA"/>
</dbReference>
<dbReference type="OrthoDB" id="15218at2"/>
<feature type="binding site" evidence="12">
    <location>
        <position position="132"/>
    </location>
    <ligand>
        <name>Zn(2+)</name>
        <dbReference type="ChEBI" id="CHEBI:29105"/>
        <note>catalytic</note>
    </ligand>
</feature>
<dbReference type="RefSeq" id="WP_119926022.1">
    <property type="nucleotide sequence ID" value="NZ_QZEY01000003.1"/>
</dbReference>
<evidence type="ECO:0000259" key="13">
    <source>
        <dbReference type="Pfam" id="PF01435"/>
    </source>
</evidence>
<dbReference type="InterPro" id="IPR001915">
    <property type="entry name" value="Peptidase_M48"/>
</dbReference>
<dbReference type="GO" id="GO:0005886">
    <property type="term" value="C:plasma membrane"/>
    <property type="evidence" value="ECO:0007669"/>
    <property type="project" value="UniProtKB-SubCell"/>
</dbReference>
<keyword evidence="6 12" id="KW-0479">Metal-binding</keyword>
<evidence type="ECO:0000256" key="7">
    <source>
        <dbReference type="ARBA" id="ARBA00022801"/>
    </source>
</evidence>
<keyword evidence="3 12" id="KW-1003">Cell membrane</keyword>
<dbReference type="PANTHER" id="PTHR43221">
    <property type="entry name" value="PROTEASE HTPX"/>
    <property type="match status" value="1"/>
</dbReference>
<keyword evidence="11 12" id="KW-0472">Membrane</keyword>
<keyword evidence="9 12" id="KW-1133">Transmembrane helix</keyword>
<keyword evidence="7 12" id="KW-0378">Hydrolase</keyword>
<evidence type="ECO:0000256" key="9">
    <source>
        <dbReference type="ARBA" id="ARBA00022989"/>
    </source>
</evidence>
<dbReference type="PANTHER" id="PTHR43221:SF1">
    <property type="entry name" value="PROTEASE HTPX"/>
    <property type="match status" value="1"/>
</dbReference>
<feature type="transmembrane region" description="Helical" evidence="12">
    <location>
        <begin position="177"/>
        <end position="195"/>
    </location>
</feature>
<protein>
    <recommendedName>
        <fullName evidence="12">Protease HtpX homolog</fullName>
        <ecNumber evidence="12">3.4.24.-</ecNumber>
    </recommendedName>
</protein>
<evidence type="ECO:0000256" key="3">
    <source>
        <dbReference type="ARBA" id="ARBA00022475"/>
    </source>
</evidence>
<dbReference type="AlphaFoldDB" id="A0A3A4AW32"/>
<dbReference type="HAMAP" id="MF_00188">
    <property type="entry name" value="Pept_M48_protease_HtpX"/>
    <property type="match status" value="1"/>
</dbReference>
<feature type="active site" evidence="12">
    <location>
        <position position="133"/>
    </location>
</feature>
<comment type="caution">
    <text evidence="14">The sequence shown here is derived from an EMBL/GenBank/DDBJ whole genome shotgun (WGS) entry which is preliminary data.</text>
</comment>
<keyword evidence="8 12" id="KW-0862">Zinc</keyword>
<feature type="binding site" evidence="12">
    <location>
        <position position="136"/>
    </location>
    <ligand>
        <name>Zn(2+)</name>
        <dbReference type="ChEBI" id="CHEBI:29105"/>
        <note>catalytic</note>
    </ligand>
</feature>
<evidence type="ECO:0000313" key="14">
    <source>
        <dbReference type="EMBL" id="RJL33063.1"/>
    </source>
</evidence>
<evidence type="ECO:0000256" key="5">
    <source>
        <dbReference type="ARBA" id="ARBA00022692"/>
    </source>
</evidence>
<comment type="similarity">
    <text evidence="2 12">Belongs to the peptidase M48B family.</text>
</comment>
<feature type="binding site" evidence="12">
    <location>
        <position position="204"/>
    </location>
    <ligand>
        <name>Zn(2+)</name>
        <dbReference type="ChEBI" id="CHEBI:29105"/>
        <note>catalytic</note>
    </ligand>
</feature>
<organism evidence="14 15">
    <name type="scientific">Bailinhaonella thermotolerans</name>
    <dbReference type="NCBI Taxonomy" id="1070861"/>
    <lineage>
        <taxon>Bacteria</taxon>
        <taxon>Bacillati</taxon>
        <taxon>Actinomycetota</taxon>
        <taxon>Actinomycetes</taxon>
        <taxon>Streptosporangiales</taxon>
        <taxon>Streptosporangiaceae</taxon>
        <taxon>Bailinhaonella</taxon>
    </lineage>
</organism>
<reference evidence="14 15" key="1">
    <citation type="submission" date="2018-09" db="EMBL/GenBank/DDBJ databases">
        <title>YIM 75507 draft genome.</title>
        <authorList>
            <person name="Tang S."/>
            <person name="Feng Y."/>
        </authorList>
    </citation>
    <scope>NUCLEOTIDE SEQUENCE [LARGE SCALE GENOMIC DNA]</scope>
    <source>
        <strain evidence="14 15">YIM 75507</strain>
    </source>
</reference>
<gene>
    <name evidence="12 14" type="primary">htpX</name>
    <name evidence="14" type="ORF">D5H75_09375</name>
</gene>
<feature type="domain" description="Peptidase M48" evidence="13">
    <location>
        <begin position="67"/>
        <end position="279"/>
    </location>
</feature>
<dbReference type="InterPro" id="IPR022919">
    <property type="entry name" value="Pept_M48_protease_HtpX"/>
</dbReference>
<evidence type="ECO:0000256" key="12">
    <source>
        <dbReference type="HAMAP-Rule" id="MF_00188"/>
    </source>
</evidence>
<evidence type="ECO:0000256" key="6">
    <source>
        <dbReference type="ARBA" id="ARBA00022723"/>
    </source>
</evidence>
<sequence>MRHNGLRTAVLLGGLSALILAMGAWLGGGSGVQVALVLALVVNGIAYFFSDRIALRAMRARPVSEVENPVLYRVVRELSVSARQPMPRLYVSPTMQPNAFATGRNPRNAAVCVTYGILGLLDERELRGVIGHELSHVYNRDILISSVAGALASMVTWLTYVAWFLPIGGNDDEDGPGWLGVLLMMVLGPVAAGMIQMAVSRSREYAADESAARLTGDPLGLALALRKIEMGTRAMPLPEDGRLASASHLMIANPFRGEGITRLFSTHPPTAARVARLERLAGYRR</sequence>
<keyword evidence="5 12" id="KW-0812">Transmembrane</keyword>
<dbReference type="Pfam" id="PF01435">
    <property type="entry name" value="Peptidase_M48"/>
    <property type="match status" value="1"/>
</dbReference>
<evidence type="ECO:0000256" key="2">
    <source>
        <dbReference type="ARBA" id="ARBA00009779"/>
    </source>
</evidence>
<accession>A0A3A4AW32</accession>
<keyword evidence="10 12" id="KW-0482">Metalloprotease</keyword>
<name>A0A3A4AW32_9ACTN</name>
<dbReference type="GO" id="GO:0004222">
    <property type="term" value="F:metalloendopeptidase activity"/>
    <property type="evidence" value="ECO:0007669"/>
    <property type="project" value="UniProtKB-UniRule"/>
</dbReference>